<dbReference type="AlphaFoldDB" id="A0A2N3PXY3"/>
<dbReference type="EMBL" id="PIUM01000005">
    <property type="protein sequence ID" value="PKU25231.1"/>
    <property type="molecule type" value="Genomic_DNA"/>
</dbReference>
<evidence type="ECO:0000313" key="1">
    <source>
        <dbReference type="EMBL" id="PKU25231.1"/>
    </source>
</evidence>
<reference evidence="2" key="1">
    <citation type="submission" date="2017-12" db="EMBL/GenBank/DDBJ databases">
        <title>Draft genome sequence of Telmatospirillum siberiense 26-4b1T, an acidotolerant peatland alphaproteobacterium potentially involved in sulfur cycling.</title>
        <authorList>
            <person name="Hausmann B."/>
            <person name="Pjevac P."/>
            <person name="Schreck K."/>
            <person name="Herbold C.W."/>
            <person name="Daims H."/>
            <person name="Wagner M."/>
            <person name="Pester M."/>
            <person name="Loy A."/>
        </authorList>
    </citation>
    <scope>NUCLEOTIDE SEQUENCE [LARGE SCALE GENOMIC DNA]</scope>
    <source>
        <strain evidence="2">26-4b1</strain>
    </source>
</reference>
<evidence type="ECO:0000313" key="2">
    <source>
        <dbReference type="Proteomes" id="UP000233293"/>
    </source>
</evidence>
<dbReference type="PANTHER" id="PTHR35175:SF2">
    <property type="entry name" value="DUF1289 DOMAIN-CONTAINING PROTEIN"/>
    <property type="match status" value="1"/>
</dbReference>
<keyword evidence="2" id="KW-1185">Reference proteome</keyword>
<organism evidence="1 2">
    <name type="scientific">Telmatospirillum siberiense</name>
    <dbReference type="NCBI Taxonomy" id="382514"/>
    <lineage>
        <taxon>Bacteria</taxon>
        <taxon>Pseudomonadati</taxon>
        <taxon>Pseudomonadota</taxon>
        <taxon>Alphaproteobacteria</taxon>
        <taxon>Rhodospirillales</taxon>
        <taxon>Rhodospirillaceae</taxon>
        <taxon>Telmatospirillum</taxon>
    </lineage>
</organism>
<dbReference type="RefSeq" id="WP_101249755.1">
    <property type="nucleotide sequence ID" value="NZ_PIUM01000005.1"/>
</dbReference>
<dbReference type="Pfam" id="PF06945">
    <property type="entry name" value="DUF1289"/>
    <property type="match status" value="1"/>
</dbReference>
<protein>
    <submittedName>
        <fullName evidence="1">DUF1289 domain-containing protein</fullName>
    </submittedName>
</protein>
<dbReference type="InterPro" id="IPR010710">
    <property type="entry name" value="DUF1289"/>
</dbReference>
<name>A0A2N3PXY3_9PROT</name>
<sequence length="60" mass="6755">MAAPSPCVDICKIVQRTGHCRGCGRTVAEIRVWKMASDEEKEAILARLPERLRMMDQAEP</sequence>
<proteinExistence type="predicted"/>
<gene>
    <name evidence="1" type="ORF">CWS72_06370</name>
</gene>
<dbReference type="OrthoDB" id="9811423at2"/>
<comment type="caution">
    <text evidence="1">The sequence shown here is derived from an EMBL/GenBank/DDBJ whole genome shotgun (WGS) entry which is preliminary data.</text>
</comment>
<accession>A0A2N3PXY3</accession>
<dbReference type="Proteomes" id="UP000233293">
    <property type="component" value="Unassembled WGS sequence"/>
</dbReference>
<dbReference type="PANTHER" id="PTHR35175">
    <property type="entry name" value="DUF1289 DOMAIN-CONTAINING PROTEIN"/>
    <property type="match status" value="1"/>
</dbReference>